<gene>
    <name evidence="1" type="ORF">SAMN05216361_3136</name>
</gene>
<sequence>MQSHNSSRRDLLKRMAMGLGVCAAEGALLNNAVAAALSYDASSSQSGLFTPQQRAVLNAICECVIPRTDTPGAAEVGCAEFVEHQLLVVFASDTQQACQGVLQTIHQVSTNEQGKPFASRSIAEQIALLEKVEAMQPPFTHLEYGPFKQLKNLIVFGYYTSMPGATQELTYLAVPGRFVGSVPLADIGSAYSSKDYY</sequence>
<evidence type="ECO:0000313" key="1">
    <source>
        <dbReference type="EMBL" id="SHG86353.1"/>
    </source>
</evidence>
<dbReference type="PROSITE" id="PS51318">
    <property type="entry name" value="TAT"/>
    <property type="match status" value="1"/>
</dbReference>
<dbReference type="AlphaFoldDB" id="A0A1M5NBI4"/>
<dbReference type="InterPro" id="IPR027056">
    <property type="entry name" value="Gluconate_2DH_su3"/>
</dbReference>
<dbReference type="STRING" id="634436.SAMN05216361_3136"/>
<dbReference type="EMBL" id="FQWD01000005">
    <property type="protein sequence ID" value="SHG86353.1"/>
    <property type="molecule type" value="Genomic_DNA"/>
</dbReference>
<dbReference type="Proteomes" id="UP000184520">
    <property type="component" value="Unassembled WGS sequence"/>
</dbReference>
<dbReference type="RefSeq" id="WP_073324116.1">
    <property type="nucleotide sequence ID" value="NZ_FQWD01000005.1"/>
</dbReference>
<dbReference type="Pfam" id="PF13618">
    <property type="entry name" value="Gluconate_2-dh3"/>
    <property type="match status" value="1"/>
</dbReference>
<proteinExistence type="predicted"/>
<keyword evidence="2" id="KW-1185">Reference proteome</keyword>
<evidence type="ECO:0000313" key="2">
    <source>
        <dbReference type="Proteomes" id="UP000184520"/>
    </source>
</evidence>
<accession>A0A1M5NBI4</accession>
<reference evidence="2" key="1">
    <citation type="submission" date="2016-11" db="EMBL/GenBank/DDBJ databases">
        <authorList>
            <person name="Varghese N."/>
            <person name="Submissions S."/>
        </authorList>
    </citation>
    <scope>NUCLEOTIDE SEQUENCE [LARGE SCALE GENOMIC DNA]</scope>
    <source>
        <strain evidence="2">CGMCC 1.8995</strain>
    </source>
</reference>
<organism evidence="1 2">
    <name type="scientific">Marisediminitalea aggregata</name>
    <dbReference type="NCBI Taxonomy" id="634436"/>
    <lineage>
        <taxon>Bacteria</taxon>
        <taxon>Pseudomonadati</taxon>
        <taxon>Pseudomonadota</taxon>
        <taxon>Gammaproteobacteria</taxon>
        <taxon>Alteromonadales</taxon>
        <taxon>Alteromonadaceae</taxon>
        <taxon>Marisediminitalea</taxon>
    </lineage>
</organism>
<name>A0A1M5NBI4_9ALTE</name>
<protein>
    <submittedName>
        <fullName evidence="1">Gluconate 2-dehydrogenase subunit 3</fullName>
    </submittedName>
</protein>
<dbReference type="InterPro" id="IPR006311">
    <property type="entry name" value="TAT_signal"/>
</dbReference>